<keyword evidence="8" id="KW-1185">Reference proteome</keyword>
<dbReference type="GO" id="GO:0005524">
    <property type="term" value="F:ATP binding"/>
    <property type="evidence" value="ECO:0007669"/>
    <property type="project" value="UniProtKB-KW"/>
</dbReference>
<dbReference type="Proteomes" id="UP000040453">
    <property type="component" value="Unassembled WGS sequence"/>
</dbReference>
<accession>A0A0A1MKU3</accession>
<keyword evidence="3" id="KW-0547">Nucleotide-binding</keyword>
<keyword evidence="5" id="KW-0067">ATP-binding</keyword>
<feature type="domain" description="Carbohydrate kinase PfkB" evidence="6">
    <location>
        <begin position="2"/>
        <end position="297"/>
    </location>
</feature>
<evidence type="ECO:0000256" key="4">
    <source>
        <dbReference type="ARBA" id="ARBA00022777"/>
    </source>
</evidence>
<dbReference type="PANTHER" id="PTHR43085">
    <property type="entry name" value="HEXOKINASE FAMILY MEMBER"/>
    <property type="match status" value="1"/>
</dbReference>
<dbReference type="OrthoDB" id="9813569at2"/>
<dbReference type="EMBL" id="CDGG01000001">
    <property type="protein sequence ID" value="CEI80479.1"/>
    <property type="molecule type" value="Genomic_DNA"/>
</dbReference>
<organism evidence="7 8">
    <name type="scientific">Oceanobacillus oncorhynchi</name>
    <dbReference type="NCBI Taxonomy" id="545501"/>
    <lineage>
        <taxon>Bacteria</taxon>
        <taxon>Bacillati</taxon>
        <taxon>Bacillota</taxon>
        <taxon>Bacilli</taxon>
        <taxon>Bacillales</taxon>
        <taxon>Bacillaceae</taxon>
        <taxon>Oceanobacillus</taxon>
    </lineage>
</organism>
<dbReference type="PROSITE" id="PS00584">
    <property type="entry name" value="PFKB_KINASES_2"/>
    <property type="match status" value="1"/>
</dbReference>
<proteinExistence type="inferred from homology"/>
<evidence type="ECO:0000313" key="7">
    <source>
        <dbReference type="EMBL" id="CEI80479.1"/>
    </source>
</evidence>
<dbReference type="Pfam" id="PF00294">
    <property type="entry name" value="PfkB"/>
    <property type="match status" value="1"/>
</dbReference>
<protein>
    <submittedName>
        <fullName evidence="7">2-dehydro-3-deoxygluconokinase</fullName>
    </submittedName>
</protein>
<sequence length="314" mass="34825">MDVVTIGETMILLSTNTRLRYANNFSMGIGGAESNVAIGLARLNHKVGWISRLGNDEFGKYILSVIRGEGVDISKVQFDNQAPTGIYFKELRKPNDVRIQYYRKGSAASKMDKNDLDKNYIKRATYLHITGITPALSDNCYKMILEAISIAKLHGVSVVFDPNLRKQLWKEDRAKKILLEIALQSDIFLPGLNEGKFLTGYENPKDICEYFTNLGVSTVVVKAGKDGAYLMCDKVFKHIKGIKVDDEVDPVGAGDGFAAGFLSGLIDKLSTEEAVKRGNVIGAFVITQHGDVEGLPDKQEIHDFLSDKEEDVRR</sequence>
<evidence type="ECO:0000256" key="5">
    <source>
        <dbReference type="ARBA" id="ARBA00022840"/>
    </source>
</evidence>
<evidence type="ECO:0000256" key="1">
    <source>
        <dbReference type="ARBA" id="ARBA00010688"/>
    </source>
</evidence>
<dbReference type="SUPFAM" id="SSF53613">
    <property type="entry name" value="Ribokinase-like"/>
    <property type="match status" value="1"/>
</dbReference>
<reference evidence="7 8" key="1">
    <citation type="submission" date="2014-11" db="EMBL/GenBank/DDBJ databases">
        <authorList>
            <person name="Urmite Genomes Urmite Genomes"/>
        </authorList>
    </citation>
    <scope>NUCLEOTIDE SEQUENCE [LARGE SCALE GENOMIC DNA]</scope>
    <source>
        <strain evidence="7 8">Oc5</strain>
    </source>
</reference>
<comment type="similarity">
    <text evidence="1">Belongs to the carbohydrate kinase PfkB family.</text>
</comment>
<evidence type="ECO:0000259" key="6">
    <source>
        <dbReference type="Pfam" id="PF00294"/>
    </source>
</evidence>
<evidence type="ECO:0000313" key="8">
    <source>
        <dbReference type="Proteomes" id="UP000040453"/>
    </source>
</evidence>
<evidence type="ECO:0000256" key="2">
    <source>
        <dbReference type="ARBA" id="ARBA00022679"/>
    </source>
</evidence>
<dbReference type="InterPro" id="IPR029056">
    <property type="entry name" value="Ribokinase-like"/>
</dbReference>
<dbReference type="PANTHER" id="PTHR43085:SF1">
    <property type="entry name" value="PSEUDOURIDINE KINASE-RELATED"/>
    <property type="match status" value="1"/>
</dbReference>
<dbReference type="InterPro" id="IPR050306">
    <property type="entry name" value="PfkB_Carbo_kinase"/>
</dbReference>
<name>A0A0A1MKU3_9BACI</name>
<dbReference type="STRING" id="545501.BN997_00282"/>
<dbReference type="AlphaFoldDB" id="A0A0A1MKU3"/>
<keyword evidence="2" id="KW-0808">Transferase</keyword>
<evidence type="ECO:0000256" key="3">
    <source>
        <dbReference type="ARBA" id="ARBA00022741"/>
    </source>
</evidence>
<keyword evidence="4 7" id="KW-0418">Kinase</keyword>
<dbReference type="InterPro" id="IPR002173">
    <property type="entry name" value="Carboh/pur_kinase_PfkB_CS"/>
</dbReference>
<dbReference type="Gene3D" id="3.40.1190.20">
    <property type="match status" value="1"/>
</dbReference>
<dbReference type="GO" id="GO:0016301">
    <property type="term" value="F:kinase activity"/>
    <property type="evidence" value="ECO:0007669"/>
    <property type="project" value="UniProtKB-KW"/>
</dbReference>
<dbReference type="InterPro" id="IPR011611">
    <property type="entry name" value="PfkB_dom"/>
</dbReference>
<gene>
    <name evidence="7" type="primary">kdgK_2</name>
    <name evidence="7" type="ORF">BN997_00282</name>
</gene>
<dbReference type="RefSeq" id="WP_042528972.1">
    <property type="nucleotide sequence ID" value="NZ_CAXOIH010000004.1"/>
</dbReference>
<dbReference type="CDD" id="cd01166">
    <property type="entry name" value="KdgK"/>
    <property type="match status" value="1"/>
</dbReference>